<gene>
    <name evidence="1" type="ORF">GGQ57_002160</name>
</gene>
<dbReference type="EMBL" id="JACHOC010000004">
    <property type="protein sequence ID" value="MBB4622260.1"/>
    <property type="molecule type" value="Genomic_DNA"/>
</dbReference>
<dbReference type="Proteomes" id="UP000533637">
    <property type="component" value="Unassembled WGS sequence"/>
</dbReference>
<reference evidence="1 2" key="1">
    <citation type="submission" date="2020-08" db="EMBL/GenBank/DDBJ databases">
        <title>Genomic Encyclopedia of Type Strains, Phase IV (KMG-IV): sequencing the most valuable type-strain genomes for metagenomic binning, comparative biology and taxonomic classification.</title>
        <authorList>
            <person name="Goeker M."/>
        </authorList>
    </citation>
    <scope>NUCLEOTIDE SEQUENCE [LARGE SCALE GENOMIC DNA]</scope>
    <source>
        <strain evidence="1 2">DSM 102983</strain>
    </source>
</reference>
<proteinExistence type="predicted"/>
<keyword evidence="2" id="KW-1185">Reference proteome</keyword>
<evidence type="ECO:0000313" key="1">
    <source>
        <dbReference type="EMBL" id="MBB4622260.1"/>
    </source>
</evidence>
<evidence type="ECO:0000313" key="2">
    <source>
        <dbReference type="Proteomes" id="UP000533637"/>
    </source>
</evidence>
<organism evidence="1 2">
    <name type="scientific">Parabacteroides faecis</name>
    <dbReference type="NCBI Taxonomy" id="1217282"/>
    <lineage>
        <taxon>Bacteria</taxon>
        <taxon>Pseudomonadati</taxon>
        <taxon>Bacteroidota</taxon>
        <taxon>Bacteroidia</taxon>
        <taxon>Bacteroidales</taxon>
        <taxon>Tannerellaceae</taxon>
        <taxon>Parabacteroides</taxon>
    </lineage>
</organism>
<name>A0ABR6KL71_9BACT</name>
<sequence>MKRDHSSRAIPYYIYRPGMSMKFLQISYYNACNFPTQLYKSIQYILIVCTIFHI</sequence>
<comment type="caution">
    <text evidence="1">The sequence shown here is derived from an EMBL/GenBank/DDBJ whole genome shotgun (WGS) entry which is preliminary data.</text>
</comment>
<accession>A0ABR6KL71</accession>
<protein>
    <submittedName>
        <fullName evidence="1">Uncharacterized protein</fullName>
    </submittedName>
</protein>